<dbReference type="PANTHER" id="PTHR10000">
    <property type="entry name" value="PHOSPHOSERINE PHOSPHATASE"/>
    <property type="match status" value="1"/>
</dbReference>
<dbReference type="SFLD" id="SFLDG01140">
    <property type="entry name" value="C2.B:_Phosphomannomutase_and_P"/>
    <property type="match status" value="1"/>
</dbReference>
<dbReference type="GO" id="GO:0000287">
    <property type="term" value="F:magnesium ion binding"/>
    <property type="evidence" value="ECO:0007669"/>
    <property type="project" value="TreeGrafter"/>
</dbReference>
<dbReference type="NCBIfam" id="TIGR00099">
    <property type="entry name" value="Cof-subfamily"/>
    <property type="match status" value="1"/>
</dbReference>
<sequence>MEKLLCFDYDMTLLDHATGKIPESTLRAIEKLRPEWKIVIATGRDMEQPESAYGMKTVQPDAVVQMNGAKVCAEGRALYEYFMPQELLQQIFIFGRKHDLCISCLLNNIYYTTKPQPLRDFVYTCVRQDEIHIRPAEEVFGQQVSAMALVGNVEDAQLLEAEFPQIRVPLFAKKHGADIIPRSLSKAEGMRRLLKHYGSNFSQVIFFGDSGNDLELIEAAKLGIAMGNAIPPLKEAADYVTDAVDKNGIWNALIHFNLLQEE</sequence>
<dbReference type="Pfam" id="PF08282">
    <property type="entry name" value="Hydrolase_3"/>
    <property type="match status" value="1"/>
</dbReference>
<dbReference type="EMBL" id="CP060696">
    <property type="protein sequence ID" value="QNO18568.1"/>
    <property type="molecule type" value="Genomic_DNA"/>
</dbReference>
<name>A0A7G9WIQ6_9FIRM</name>
<dbReference type="InterPro" id="IPR006379">
    <property type="entry name" value="HAD-SF_hydro_IIB"/>
</dbReference>
<dbReference type="Gene3D" id="3.30.1240.10">
    <property type="match status" value="1"/>
</dbReference>
<protein>
    <submittedName>
        <fullName evidence="1">Cof-type HAD-IIB family hydrolase</fullName>
    </submittedName>
</protein>
<dbReference type="Proteomes" id="UP000516046">
    <property type="component" value="Chromosome"/>
</dbReference>
<dbReference type="PANTHER" id="PTHR10000:SF25">
    <property type="entry name" value="PHOSPHATASE YKRA-RELATED"/>
    <property type="match status" value="1"/>
</dbReference>
<accession>A0A7G9WIQ6</accession>
<dbReference type="PROSITE" id="PS01229">
    <property type="entry name" value="COF_2"/>
    <property type="match status" value="1"/>
</dbReference>
<evidence type="ECO:0000313" key="2">
    <source>
        <dbReference type="Proteomes" id="UP000516046"/>
    </source>
</evidence>
<dbReference type="SFLD" id="SFLDS00003">
    <property type="entry name" value="Haloacid_Dehalogenase"/>
    <property type="match status" value="1"/>
</dbReference>
<reference evidence="1 2" key="1">
    <citation type="submission" date="2020-08" db="EMBL/GenBank/DDBJ databases">
        <authorList>
            <person name="Ren C."/>
            <person name="Gu Y."/>
            <person name="Xu Y."/>
        </authorList>
    </citation>
    <scope>NUCLEOTIDE SEQUENCE [LARGE SCALE GENOMIC DNA]</scope>
    <source>
        <strain evidence="1 2">LBM18003</strain>
    </source>
</reference>
<dbReference type="InterPro" id="IPR036412">
    <property type="entry name" value="HAD-like_sf"/>
</dbReference>
<dbReference type="GO" id="GO:0016791">
    <property type="term" value="F:phosphatase activity"/>
    <property type="evidence" value="ECO:0007669"/>
    <property type="project" value="TreeGrafter"/>
</dbReference>
<dbReference type="AlphaFoldDB" id="A0A7G9WIQ6"/>
<dbReference type="GO" id="GO:0005829">
    <property type="term" value="C:cytosol"/>
    <property type="evidence" value="ECO:0007669"/>
    <property type="project" value="TreeGrafter"/>
</dbReference>
<dbReference type="KEGG" id="caml:H6X83_02660"/>
<gene>
    <name evidence="1" type="ORF">H6X83_02660</name>
</gene>
<proteinExistence type="predicted"/>
<dbReference type="InterPro" id="IPR023214">
    <property type="entry name" value="HAD_sf"/>
</dbReference>
<keyword evidence="2" id="KW-1185">Reference proteome</keyword>
<keyword evidence="1" id="KW-0378">Hydrolase</keyword>
<dbReference type="NCBIfam" id="TIGR01484">
    <property type="entry name" value="HAD-SF-IIB"/>
    <property type="match status" value="1"/>
</dbReference>
<dbReference type="SUPFAM" id="SSF56784">
    <property type="entry name" value="HAD-like"/>
    <property type="match status" value="1"/>
</dbReference>
<dbReference type="Gene3D" id="3.40.50.1000">
    <property type="entry name" value="HAD superfamily/HAD-like"/>
    <property type="match status" value="1"/>
</dbReference>
<evidence type="ECO:0000313" key="1">
    <source>
        <dbReference type="EMBL" id="QNO18568.1"/>
    </source>
</evidence>
<dbReference type="InterPro" id="IPR000150">
    <property type="entry name" value="Cof"/>
</dbReference>
<organism evidence="1 2">
    <name type="scientific">Caproicibacterium amylolyticum</name>
    <dbReference type="NCBI Taxonomy" id="2766537"/>
    <lineage>
        <taxon>Bacteria</taxon>
        <taxon>Bacillati</taxon>
        <taxon>Bacillota</taxon>
        <taxon>Clostridia</taxon>
        <taxon>Eubacteriales</taxon>
        <taxon>Oscillospiraceae</taxon>
        <taxon>Caproicibacterium</taxon>
    </lineage>
</organism>
<dbReference type="RefSeq" id="WP_212507633.1">
    <property type="nucleotide sequence ID" value="NZ_CP060696.1"/>
</dbReference>